<proteinExistence type="predicted"/>
<sequence length="511" mass="56209">MVPRVTRAAARAAAALLTDTQPINPPAEASNAPTTTKRKRTTKADVPTPKKKTRPKATASKKQRKKQTKPVLASAVDELPHNLGPAPVSLSTDADPAVSINGTDKENQTIKEEIVEKLATELQQTVDNATQVVVKEDPEHKLTKSDQKGQKKPKRHPYGLTPGQTPFPDWVRPTTEECEEVNRLLSGIHGEIIAPKTLPEPSLTVTGCGEVPSVLDALIRTLLSGATTGNNSAMAFNGLVQRFGILTEGIGKGSVNWDAVRQASLKDVFEAIKSGGLADIKSKNLKAILDMVHQENQQRRNLLVETGPAHNKNNDKDNQPPTNKVEKDKQYEIACADQNFLSLNHLHNLSSEEVMVELVKYPGIGPKTAACVLLFCFQRPCFAVDTHIFRICKWLGWVPPTRTNEVTAFSHLEVRIPDRLKYSLHQLLIRHGKTCPRCRAITGESSAGWDEGCVIDHLVTRTGKRKGAAATEKPQKNGGKKHGRKKRKTEHSESSEASESMESEETEWHED</sequence>
<gene>
    <name evidence="3" type="ORF">NUU61_007305</name>
</gene>
<dbReference type="RefSeq" id="XP_056510630.1">
    <property type="nucleotide sequence ID" value="XM_056657830.1"/>
</dbReference>
<dbReference type="PANTHER" id="PTHR47203:SF1">
    <property type="entry name" value="HYPOTHETICAL BASE EXCISION DNA REPAIR PROTEIN (EUROFUNG)"/>
    <property type="match status" value="1"/>
</dbReference>
<evidence type="ECO:0000256" key="1">
    <source>
        <dbReference type="SAM" id="MobiDB-lite"/>
    </source>
</evidence>
<evidence type="ECO:0000313" key="3">
    <source>
        <dbReference type="EMBL" id="KAJ5092435.1"/>
    </source>
</evidence>
<feature type="region of interest" description="Disordered" evidence="1">
    <location>
        <begin position="464"/>
        <end position="511"/>
    </location>
</feature>
<dbReference type="CDD" id="cd00056">
    <property type="entry name" value="ENDO3c"/>
    <property type="match status" value="1"/>
</dbReference>
<dbReference type="GO" id="GO:0006285">
    <property type="term" value="P:base-excision repair, AP site formation"/>
    <property type="evidence" value="ECO:0007669"/>
    <property type="project" value="UniProtKB-ARBA"/>
</dbReference>
<dbReference type="SUPFAM" id="SSF48150">
    <property type="entry name" value="DNA-glycosylase"/>
    <property type="match status" value="1"/>
</dbReference>
<accession>A0A9W9F2K1</accession>
<dbReference type="InterPro" id="IPR011257">
    <property type="entry name" value="DNA_glycosylase"/>
</dbReference>
<evidence type="ECO:0000313" key="4">
    <source>
        <dbReference type="Proteomes" id="UP001141434"/>
    </source>
</evidence>
<dbReference type="Gene3D" id="1.10.1670.10">
    <property type="entry name" value="Helix-hairpin-Helix base-excision DNA repair enzymes (C-terminal)"/>
    <property type="match status" value="1"/>
</dbReference>
<feature type="compositionally biased region" description="Basic residues" evidence="1">
    <location>
        <begin position="478"/>
        <end position="489"/>
    </location>
</feature>
<dbReference type="Proteomes" id="UP001141434">
    <property type="component" value="Unassembled WGS sequence"/>
</dbReference>
<dbReference type="InterPro" id="IPR003265">
    <property type="entry name" value="HhH-GPD_domain"/>
</dbReference>
<dbReference type="InterPro" id="IPR023170">
    <property type="entry name" value="HhH_base_excis_C"/>
</dbReference>
<evidence type="ECO:0000259" key="2">
    <source>
        <dbReference type="SMART" id="SM00478"/>
    </source>
</evidence>
<name>A0A9W9F2K1_9EURO</name>
<dbReference type="SMART" id="SM00478">
    <property type="entry name" value="ENDO3c"/>
    <property type="match status" value="1"/>
</dbReference>
<dbReference type="OrthoDB" id="5607at2759"/>
<organism evidence="3 4">
    <name type="scientific">Penicillium alfredii</name>
    <dbReference type="NCBI Taxonomy" id="1506179"/>
    <lineage>
        <taxon>Eukaryota</taxon>
        <taxon>Fungi</taxon>
        <taxon>Dikarya</taxon>
        <taxon>Ascomycota</taxon>
        <taxon>Pezizomycotina</taxon>
        <taxon>Eurotiomycetes</taxon>
        <taxon>Eurotiomycetidae</taxon>
        <taxon>Eurotiales</taxon>
        <taxon>Aspergillaceae</taxon>
        <taxon>Penicillium</taxon>
    </lineage>
</organism>
<dbReference type="EMBL" id="JAPMSZ010000009">
    <property type="protein sequence ID" value="KAJ5092435.1"/>
    <property type="molecule type" value="Genomic_DNA"/>
</dbReference>
<dbReference type="Gene3D" id="1.10.340.30">
    <property type="entry name" value="Hypothetical protein, domain 2"/>
    <property type="match status" value="1"/>
</dbReference>
<feature type="region of interest" description="Disordered" evidence="1">
    <location>
        <begin position="129"/>
        <end position="171"/>
    </location>
</feature>
<keyword evidence="4" id="KW-1185">Reference proteome</keyword>
<feature type="region of interest" description="Disordered" evidence="1">
    <location>
        <begin position="1"/>
        <end position="102"/>
    </location>
</feature>
<dbReference type="Pfam" id="PF00730">
    <property type="entry name" value="HhH-GPD"/>
    <property type="match status" value="1"/>
</dbReference>
<feature type="compositionally biased region" description="Acidic residues" evidence="1">
    <location>
        <begin position="499"/>
        <end position="511"/>
    </location>
</feature>
<reference evidence="3" key="1">
    <citation type="submission" date="2022-11" db="EMBL/GenBank/DDBJ databases">
        <authorList>
            <person name="Petersen C."/>
        </authorList>
    </citation>
    <scope>NUCLEOTIDE SEQUENCE</scope>
    <source>
        <strain evidence="3">IBT 34128</strain>
    </source>
</reference>
<feature type="domain" description="HhH-GPD" evidence="2">
    <location>
        <begin position="223"/>
        <end position="434"/>
    </location>
</feature>
<protein>
    <recommendedName>
        <fullName evidence="2">HhH-GPD domain-containing protein</fullName>
    </recommendedName>
</protein>
<dbReference type="GO" id="GO:0000702">
    <property type="term" value="F:oxidized base lesion DNA N-glycosylase activity"/>
    <property type="evidence" value="ECO:0007669"/>
    <property type="project" value="UniProtKB-ARBA"/>
</dbReference>
<dbReference type="GeneID" id="81396999"/>
<dbReference type="AlphaFoldDB" id="A0A9W9F2K1"/>
<comment type="caution">
    <text evidence="3">The sequence shown here is derived from an EMBL/GenBank/DDBJ whole genome shotgun (WGS) entry which is preliminary data.</text>
</comment>
<reference evidence="3" key="2">
    <citation type="journal article" date="2023" name="IMA Fungus">
        <title>Comparative genomic study of the Penicillium genus elucidates a diverse pangenome and 15 lateral gene transfer events.</title>
        <authorList>
            <person name="Petersen C."/>
            <person name="Sorensen T."/>
            <person name="Nielsen M.R."/>
            <person name="Sondergaard T.E."/>
            <person name="Sorensen J.L."/>
            <person name="Fitzpatrick D.A."/>
            <person name="Frisvad J.C."/>
            <person name="Nielsen K.L."/>
        </authorList>
    </citation>
    <scope>NUCLEOTIDE SEQUENCE</scope>
    <source>
        <strain evidence="3">IBT 34128</strain>
    </source>
</reference>
<dbReference type="PANTHER" id="PTHR47203">
    <property type="match status" value="1"/>
</dbReference>
<feature type="compositionally biased region" description="Basic residues" evidence="1">
    <location>
        <begin position="49"/>
        <end position="68"/>
    </location>
</feature>
<feature type="compositionally biased region" description="Basic and acidic residues" evidence="1">
    <location>
        <begin position="134"/>
        <end position="149"/>
    </location>
</feature>
<feature type="compositionally biased region" description="Basic and acidic residues" evidence="1">
    <location>
        <begin position="312"/>
        <end position="324"/>
    </location>
</feature>
<feature type="region of interest" description="Disordered" evidence="1">
    <location>
        <begin position="305"/>
        <end position="324"/>
    </location>
</feature>